<sequence>MRYKRKEPFRYQFLEPVDGAFVILLNHEDTEKIKRTDSGAMKIIDISPKGMRFKSKLNLPTHKKEFLIEATFSLEGTTLTMLGKIAWKKEENDYYHYGIEGFEDAEREQGITHAVKEYSKRRTDGGGLV</sequence>
<dbReference type="RefSeq" id="WP_170114379.1">
    <property type="nucleotide sequence ID" value="NZ_QJJR01000011.1"/>
</dbReference>
<accession>A0A2V3W3R6</accession>
<comment type="caution">
    <text evidence="2">The sequence shown here is derived from an EMBL/GenBank/DDBJ whole genome shotgun (WGS) entry which is preliminary data.</text>
</comment>
<dbReference type="SUPFAM" id="SSF141371">
    <property type="entry name" value="PilZ domain-like"/>
    <property type="match status" value="1"/>
</dbReference>
<evidence type="ECO:0000313" key="3">
    <source>
        <dbReference type="Proteomes" id="UP000247922"/>
    </source>
</evidence>
<dbReference type="Pfam" id="PF07238">
    <property type="entry name" value="PilZ"/>
    <property type="match status" value="1"/>
</dbReference>
<dbReference type="Proteomes" id="UP000247922">
    <property type="component" value="Unassembled WGS sequence"/>
</dbReference>
<evidence type="ECO:0000313" key="2">
    <source>
        <dbReference type="EMBL" id="PXW88973.1"/>
    </source>
</evidence>
<dbReference type="AlphaFoldDB" id="A0A2V3W3R6"/>
<dbReference type="EMBL" id="QJJR01000011">
    <property type="protein sequence ID" value="PXW88973.1"/>
    <property type="molecule type" value="Genomic_DNA"/>
</dbReference>
<protein>
    <submittedName>
        <fullName evidence="2">PilZ domain-containing protein</fullName>
    </submittedName>
</protein>
<reference evidence="2 3" key="1">
    <citation type="submission" date="2018-05" db="EMBL/GenBank/DDBJ databases">
        <title>Genomic Encyclopedia of Type Strains, Phase IV (KMG-IV): sequencing the most valuable type-strain genomes for metagenomic binning, comparative biology and taxonomic classification.</title>
        <authorList>
            <person name="Goeker M."/>
        </authorList>
    </citation>
    <scope>NUCLEOTIDE SEQUENCE [LARGE SCALE GENOMIC DNA]</scope>
    <source>
        <strain evidence="2 3">DSM 22440</strain>
    </source>
</reference>
<dbReference type="InterPro" id="IPR009875">
    <property type="entry name" value="PilZ_domain"/>
</dbReference>
<feature type="domain" description="PilZ" evidence="1">
    <location>
        <begin position="42"/>
        <end position="107"/>
    </location>
</feature>
<keyword evidence="3" id="KW-1185">Reference proteome</keyword>
<organism evidence="2 3">
    <name type="scientific">Streptohalobacillus salinus</name>
    <dbReference type="NCBI Taxonomy" id="621096"/>
    <lineage>
        <taxon>Bacteria</taxon>
        <taxon>Bacillati</taxon>
        <taxon>Bacillota</taxon>
        <taxon>Bacilli</taxon>
        <taxon>Bacillales</taxon>
        <taxon>Bacillaceae</taxon>
        <taxon>Streptohalobacillus</taxon>
    </lineage>
</organism>
<proteinExistence type="predicted"/>
<gene>
    <name evidence="2" type="ORF">DES38_11117</name>
</gene>
<evidence type="ECO:0000259" key="1">
    <source>
        <dbReference type="Pfam" id="PF07238"/>
    </source>
</evidence>
<dbReference type="GO" id="GO:0035438">
    <property type="term" value="F:cyclic-di-GMP binding"/>
    <property type="evidence" value="ECO:0007669"/>
    <property type="project" value="InterPro"/>
</dbReference>
<name>A0A2V3W3R6_9BACI</name>
<dbReference type="Gene3D" id="2.40.10.220">
    <property type="entry name" value="predicted glycosyltransferase like domains"/>
    <property type="match status" value="1"/>
</dbReference>